<reference evidence="1 2" key="1">
    <citation type="submission" date="2018-11" db="EMBL/GenBank/DDBJ databases">
        <authorList>
            <consortium name="Pathogen Informatics"/>
        </authorList>
    </citation>
    <scope>NUCLEOTIDE SEQUENCE [LARGE SCALE GENOMIC DNA]</scope>
</reference>
<evidence type="ECO:0000313" key="2">
    <source>
        <dbReference type="Proteomes" id="UP000271889"/>
    </source>
</evidence>
<dbReference type="InterPro" id="IPR018159">
    <property type="entry name" value="Spectrin/alpha-actinin"/>
</dbReference>
<dbReference type="SUPFAM" id="SSF46966">
    <property type="entry name" value="Spectrin repeat"/>
    <property type="match status" value="1"/>
</dbReference>
<dbReference type="EMBL" id="UYRV01134076">
    <property type="protein sequence ID" value="VDN38311.1"/>
    <property type="molecule type" value="Genomic_DNA"/>
</dbReference>
<proteinExistence type="predicted"/>
<dbReference type="AlphaFoldDB" id="A0A3P7P6M1"/>
<accession>A0A3P7P6M1</accession>
<protein>
    <submittedName>
        <fullName evidence="1">Uncharacterized protein</fullName>
    </submittedName>
</protein>
<sequence>MRLLRSWYNEMREAIEARGQALDSIVDATSGIGERLDNFVETLRGASDRLRQNYSISSDPTLLKTQIAENHAIKEGLRAKHSAYTALKESAAELLASLPPDDPARDEIIGKLKRLSELWGSIEQEAEDRGDFLESILEKARHFWDELDECQRAVRVSISLWSSTY</sequence>
<dbReference type="Gene3D" id="1.20.58.60">
    <property type="match status" value="1"/>
</dbReference>
<dbReference type="Proteomes" id="UP000271889">
    <property type="component" value="Unassembled WGS sequence"/>
</dbReference>
<keyword evidence="2" id="KW-1185">Reference proteome</keyword>
<dbReference type="SMART" id="SM00150">
    <property type="entry name" value="SPEC"/>
    <property type="match status" value="1"/>
</dbReference>
<evidence type="ECO:0000313" key="1">
    <source>
        <dbReference type="EMBL" id="VDN38311.1"/>
    </source>
</evidence>
<dbReference type="OrthoDB" id="2250192at2759"/>
<name>A0A3P7P6M1_CYLGO</name>
<organism evidence="1 2">
    <name type="scientific">Cylicostephanus goldi</name>
    <name type="common">Nematode worm</name>
    <dbReference type="NCBI Taxonomy" id="71465"/>
    <lineage>
        <taxon>Eukaryota</taxon>
        <taxon>Metazoa</taxon>
        <taxon>Ecdysozoa</taxon>
        <taxon>Nematoda</taxon>
        <taxon>Chromadorea</taxon>
        <taxon>Rhabditida</taxon>
        <taxon>Rhabditina</taxon>
        <taxon>Rhabditomorpha</taxon>
        <taxon>Strongyloidea</taxon>
        <taxon>Strongylidae</taxon>
        <taxon>Cylicostephanus</taxon>
    </lineage>
</organism>
<gene>
    <name evidence="1" type="ORF">CGOC_LOCUS13691</name>
</gene>